<evidence type="ECO:0000313" key="2">
    <source>
        <dbReference type="Proteomes" id="UP000033710"/>
    </source>
</evidence>
<reference evidence="1 2" key="2">
    <citation type="journal article" date="2015" name="Eukaryot. Cell">
        <title>Asexual propagation of a virulent clone complex in a human and feline outbreak of sporotrichosis.</title>
        <authorList>
            <person name="Teixeira Mde M."/>
            <person name="Rodrigues A.M."/>
            <person name="Tsui C.K."/>
            <person name="de Almeida L.G."/>
            <person name="Van Diepeningen A.D."/>
            <person name="van den Ende B.G."/>
            <person name="Fernandes G.F."/>
            <person name="Kano R."/>
            <person name="Hamelin R.C."/>
            <person name="Lopes-Bezerra L.M."/>
            <person name="Vasconcelos A.T."/>
            <person name="de Hoog S."/>
            <person name="de Camargo Z.P."/>
            <person name="Felipe M.S."/>
        </authorList>
    </citation>
    <scope>NUCLEOTIDE SEQUENCE [LARGE SCALE GENOMIC DNA]</scope>
    <source>
        <strain evidence="1 2">1099-18</strain>
    </source>
</reference>
<name>A0A0F2LTF6_SPOSC</name>
<gene>
    <name evidence="1" type="ORF">SPSK_00615</name>
</gene>
<organism evidence="1 2">
    <name type="scientific">Sporothrix schenckii 1099-18</name>
    <dbReference type="NCBI Taxonomy" id="1397361"/>
    <lineage>
        <taxon>Eukaryota</taxon>
        <taxon>Fungi</taxon>
        <taxon>Dikarya</taxon>
        <taxon>Ascomycota</taxon>
        <taxon>Pezizomycotina</taxon>
        <taxon>Sordariomycetes</taxon>
        <taxon>Sordariomycetidae</taxon>
        <taxon>Ophiostomatales</taxon>
        <taxon>Ophiostomataceae</taxon>
        <taxon>Sporothrix</taxon>
    </lineage>
</organism>
<dbReference type="GeneID" id="27662856"/>
<dbReference type="Proteomes" id="UP000033710">
    <property type="component" value="Unassembled WGS sequence"/>
</dbReference>
<dbReference type="KEGG" id="ssck:SPSK_00615"/>
<dbReference type="RefSeq" id="XP_016582815.1">
    <property type="nucleotide sequence ID" value="XM_016727579.1"/>
</dbReference>
<evidence type="ECO:0000313" key="1">
    <source>
        <dbReference type="EMBL" id="KJR80139.1"/>
    </source>
</evidence>
<dbReference type="AlphaFoldDB" id="A0A0F2LTF6"/>
<reference evidence="1 2" key="1">
    <citation type="journal article" date="2014" name="BMC Genomics">
        <title>Comparative genomics of the major fungal agents of human and animal Sporotrichosis: Sporothrix schenckii and Sporothrix brasiliensis.</title>
        <authorList>
            <person name="Teixeira M.M."/>
            <person name="de Almeida L.G."/>
            <person name="Kubitschek-Barreira P."/>
            <person name="Alves F.L."/>
            <person name="Kioshima E.S."/>
            <person name="Abadio A.K."/>
            <person name="Fernandes L."/>
            <person name="Derengowski L.S."/>
            <person name="Ferreira K.S."/>
            <person name="Souza R.C."/>
            <person name="Ruiz J.C."/>
            <person name="de Andrade N.C."/>
            <person name="Paes H.C."/>
            <person name="Nicola A.M."/>
            <person name="Albuquerque P."/>
            <person name="Gerber A.L."/>
            <person name="Martins V.P."/>
            <person name="Peconick L.D."/>
            <person name="Neto A.V."/>
            <person name="Chaucanez C.B."/>
            <person name="Silva P.A."/>
            <person name="Cunha O.L."/>
            <person name="de Oliveira F.F."/>
            <person name="dos Santos T.C."/>
            <person name="Barros A.L."/>
            <person name="Soares M.A."/>
            <person name="de Oliveira L.M."/>
            <person name="Marini M.M."/>
            <person name="Villalobos-Duno H."/>
            <person name="Cunha M.M."/>
            <person name="de Hoog S."/>
            <person name="da Silveira J.F."/>
            <person name="Henrissat B."/>
            <person name="Nino-Vega G.A."/>
            <person name="Cisalpino P.S."/>
            <person name="Mora-Montes H.M."/>
            <person name="Almeida S.R."/>
            <person name="Stajich J.E."/>
            <person name="Lopes-Bezerra L.M."/>
            <person name="Vasconcelos A.T."/>
            <person name="Felipe M.S."/>
        </authorList>
    </citation>
    <scope>NUCLEOTIDE SEQUENCE [LARGE SCALE GENOMIC DNA]</scope>
    <source>
        <strain evidence="1 2">1099-18</strain>
    </source>
</reference>
<proteinExistence type="predicted"/>
<sequence>MSYNVLHTPYNETASRLPRGEALASQAEGLWLAGFQGPRPGLAKAKTTPCPQTQPLVAETRLVNGLLQLLLREGKGRRRKKAELANELTGKDASSVSEPLPNVMSAVVLYFWTTTSRLLQTALLKRAAPCGSGRAD</sequence>
<dbReference type="VEuPathDB" id="FungiDB:SPSK_00615"/>
<dbReference type="EMBL" id="AXCR01000012">
    <property type="protein sequence ID" value="KJR80139.1"/>
    <property type="molecule type" value="Genomic_DNA"/>
</dbReference>
<accession>A0A0F2LTF6</accession>
<protein>
    <submittedName>
        <fullName evidence="1">Uncharacterized protein</fullName>
    </submittedName>
</protein>
<comment type="caution">
    <text evidence="1">The sequence shown here is derived from an EMBL/GenBank/DDBJ whole genome shotgun (WGS) entry which is preliminary data.</text>
</comment>